<dbReference type="AlphaFoldDB" id="A0A1I4SHM3"/>
<dbReference type="RefSeq" id="WP_024981597.1">
    <property type="nucleotide sequence ID" value="NZ_CBCRUM010000007.1"/>
</dbReference>
<dbReference type="InterPro" id="IPR001173">
    <property type="entry name" value="Glyco_trans_2-like"/>
</dbReference>
<reference evidence="3" key="1">
    <citation type="submission" date="2016-10" db="EMBL/GenBank/DDBJ databases">
        <authorList>
            <person name="Varghese N."/>
            <person name="Submissions S."/>
        </authorList>
    </citation>
    <scope>NUCLEOTIDE SEQUENCE [LARGE SCALE GENOMIC DNA]</scope>
    <source>
        <strain evidence="3">DSM 4002</strain>
    </source>
</reference>
<dbReference type="Pfam" id="PF00535">
    <property type="entry name" value="Glycos_transf_2"/>
    <property type="match status" value="1"/>
</dbReference>
<dbReference type="PANTHER" id="PTHR43685:SF2">
    <property type="entry name" value="GLYCOSYLTRANSFERASE 2-LIKE DOMAIN-CONTAINING PROTEIN"/>
    <property type="match status" value="1"/>
</dbReference>
<dbReference type="Gene3D" id="3.90.550.10">
    <property type="entry name" value="Spore Coat Polysaccharide Biosynthesis Protein SpsA, Chain A"/>
    <property type="match status" value="1"/>
</dbReference>
<dbReference type="InterPro" id="IPR050834">
    <property type="entry name" value="Glycosyltransf_2"/>
</dbReference>
<dbReference type="SUPFAM" id="SSF53448">
    <property type="entry name" value="Nucleotide-diphospho-sugar transferases"/>
    <property type="match status" value="1"/>
</dbReference>
<dbReference type="InterPro" id="IPR029044">
    <property type="entry name" value="Nucleotide-diphossugar_trans"/>
</dbReference>
<name>A0A1I4SHM3_9FLAO</name>
<evidence type="ECO:0000259" key="1">
    <source>
        <dbReference type="Pfam" id="PF00535"/>
    </source>
</evidence>
<sequence>MIVIYHNNRQVTRVTSDNSEVIDFDGSKSIASVLMHLAMQFPDMTIAWCHQDFMDFANWSEFPKVLHHDKIMVSFSPSMALYLGREIGYVEESPFIKVNKQVSYPTWQMSSGIGGIHTAVLLQFKGKIKEHRDFDYFLNSIAKLGMPLGLLCYSEPKLVTNFSRCSQPKASISTLFQFVYQHYKTRWLFLLLLNLMVYEKRLPIFAFLKALFYKKRNTIEMSLDSIVVQSNKEVVQKATIDVIIPTIGRKKYLYDVLKDLAVQTLLPKDIIIVEQNPLEGSMSELDYLKNEYWPFKIKHTFTHQAGACNARNLALEQVESEWVFMADDDVRIEAQFLEKGLSFAKLYAAKALTFGCYQANYSEEKKIKHTMQWSSFGSGCSIVRLKENNELRYDTSLEFGYGEDTEFGLQLRNEGIDVVFTPYPEILHLKAPLGGFRTQPVLQWHKEAIQPKPSPTVMYVKQKHDTQEQILGYKTVLFFKFYMLQNSRNPIVYLRKMKRQWNKSVFWANQLRNIHKI</sequence>
<protein>
    <submittedName>
        <fullName evidence="2">Glycosyltransferase, GT2 family</fullName>
    </submittedName>
</protein>
<dbReference type="Proteomes" id="UP000182961">
    <property type="component" value="Unassembled WGS sequence"/>
</dbReference>
<accession>A0A1I4SHM3</accession>
<proteinExistence type="predicted"/>
<dbReference type="eggNOG" id="COG1216">
    <property type="taxonomic scope" value="Bacteria"/>
</dbReference>
<dbReference type="GO" id="GO:0016740">
    <property type="term" value="F:transferase activity"/>
    <property type="evidence" value="ECO:0007669"/>
    <property type="project" value="UniProtKB-KW"/>
</dbReference>
<gene>
    <name evidence="2" type="ORF">SAMN05444143_101833</name>
</gene>
<keyword evidence="2" id="KW-0808">Transferase</keyword>
<organism evidence="2 3">
    <name type="scientific">Flavobacterium succinicans</name>
    <dbReference type="NCBI Taxonomy" id="29536"/>
    <lineage>
        <taxon>Bacteria</taxon>
        <taxon>Pseudomonadati</taxon>
        <taxon>Bacteroidota</taxon>
        <taxon>Flavobacteriia</taxon>
        <taxon>Flavobacteriales</taxon>
        <taxon>Flavobacteriaceae</taxon>
        <taxon>Flavobacterium</taxon>
    </lineage>
</organism>
<dbReference type="PANTHER" id="PTHR43685">
    <property type="entry name" value="GLYCOSYLTRANSFERASE"/>
    <property type="match status" value="1"/>
</dbReference>
<evidence type="ECO:0000313" key="2">
    <source>
        <dbReference type="EMBL" id="SFM63957.1"/>
    </source>
</evidence>
<dbReference type="EMBL" id="FOUT01000001">
    <property type="protein sequence ID" value="SFM63957.1"/>
    <property type="molecule type" value="Genomic_DNA"/>
</dbReference>
<feature type="domain" description="Glycosyltransferase 2-like" evidence="1">
    <location>
        <begin position="242"/>
        <end position="371"/>
    </location>
</feature>
<dbReference type="CDD" id="cd00761">
    <property type="entry name" value="Glyco_tranf_GTA_type"/>
    <property type="match status" value="1"/>
</dbReference>
<keyword evidence="3" id="KW-1185">Reference proteome</keyword>
<evidence type="ECO:0000313" key="3">
    <source>
        <dbReference type="Proteomes" id="UP000182961"/>
    </source>
</evidence>